<dbReference type="PROSITE" id="PS51635">
    <property type="entry name" value="PNPLA"/>
    <property type="match status" value="1"/>
</dbReference>
<dbReference type="GO" id="GO:0016787">
    <property type="term" value="F:hydrolase activity"/>
    <property type="evidence" value="ECO:0007669"/>
    <property type="project" value="UniProtKB-UniRule"/>
</dbReference>
<feature type="active site" description="Nucleophile" evidence="4">
    <location>
        <position position="108"/>
    </location>
</feature>
<keyword evidence="7" id="KW-1185">Reference proteome</keyword>
<dbReference type="PANTHER" id="PTHR14226">
    <property type="entry name" value="NEUROPATHY TARGET ESTERASE/SWISS CHEESE D.MELANOGASTER"/>
    <property type="match status" value="1"/>
</dbReference>
<sequence length="411" mass="45605">MLTIQSFLSQALQRWAALYVTEQIALSPCFILQTVSASGHFHALVVGLDVHAIHSAIHPKRPEHMTQKPKLINLALQGGGAHGAFTWGVLDRILEDGRLQIAGISGTSAGAMNAVALADGFTRDGPEGGRAALEHFWRRMGEGAKNSPLKRTPYDVLTGRWGLQNNPMYHAMDALSRVASPYQLNPMNINPLRDLVEKSIDFDRVRRCTAFKLYISATNVESGNVKVFPREVITLNMLMASACLPHIYQAVEIDGVPYWDGGYMGNPSLFPFHGETGTNDIVVIQINPIERKGAPKSSQDIQNRMNEISFNSSLLKELRGIDFVDRLIRQGKLSADEYHQVRVHVVENQAELIPLGASSKMNAEWKFLTKLRDLGRDTATRWLEENFSAIGERSSVDLRQIFQGIGAQHQG</sequence>
<reference evidence="6 7" key="1">
    <citation type="journal article" date="2016" name="Genome Announc.">
        <title>Draft Genome Sequence of 'Halomonas chromatireducens' Strain AGD 8-3, a Haloalkaliphilic Chromate- and Selenite-Reducing Gammaproteobacterium.</title>
        <authorList>
            <person name="Sharko F.S."/>
            <person name="Shapovalova A.A."/>
            <person name="Tsygankova S.V."/>
            <person name="Komova A.V."/>
            <person name="Boulygina E.S."/>
            <person name="Teslyuk A.B."/>
            <person name="Gotovtsev P.M."/>
            <person name="Namsaraev Z.B."/>
            <person name="Khijniak T.V."/>
            <person name="Nedoluzhko A.V."/>
            <person name="Vasilov R.G."/>
        </authorList>
    </citation>
    <scope>NUCLEOTIDE SEQUENCE [LARGE SCALE GENOMIC DNA]</scope>
    <source>
        <strain evidence="6 7">AGD 8-3</strain>
    </source>
</reference>
<feature type="short sequence motif" description="GXGXXG" evidence="4">
    <location>
        <begin position="78"/>
        <end position="83"/>
    </location>
</feature>
<dbReference type="InterPro" id="IPR016035">
    <property type="entry name" value="Acyl_Trfase/lysoPLipase"/>
</dbReference>
<dbReference type="Pfam" id="PF01734">
    <property type="entry name" value="Patatin"/>
    <property type="match status" value="1"/>
</dbReference>
<evidence type="ECO:0000256" key="3">
    <source>
        <dbReference type="ARBA" id="ARBA00023098"/>
    </source>
</evidence>
<proteinExistence type="predicted"/>
<dbReference type="STRING" id="507626.LOKO_03297"/>
<dbReference type="RefSeq" id="WP_335339191.1">
    <property type="nucleotide sequence ID" value="NZ_CP014226.1"/>
</dbReference>
<evidence type="ECO:0000256" key="4">
    <source>
        <dbReference type="PROSITE-ProRule" id="PRU01161"/>
    </source>
</evidence>
<evidence type="ECO:0000313" key="6">
    <source>
        <dbReference type="EMBL" id="AMD02342.1"/>
    </source>
</evidence>
<protein>
    <submittedName>
        <fullName evidence="6">Patatin-like phospholipase</fullName>
    </submittedName>
</protein>
<feature type="short sequence motif" description="DGA/G" evidence="4">
    <location>
        <begin position="260"/>
        <end position="262"/>
    </location>
</feature>
<dbReference type="PANTHER" id="PTHR14226:SF78">
    <property type="entry name" value="SLR0060 PROTEIN"/>
    <property type="match status" value="1"/>
</dbReference>
<evidence type="ECO:0000259" key="5">
    <source>
        <dbReference type="PROSITE" id="PS51635"/>
    </source>
</evidence>
<feature type="active site" description="Proton acceptor" evidence="4">
    <location>
        <position position="260"/>
    </location>
</feature>
<dbReference type="PATRIC" id="fig|507626.3.peg.3292"/>
<dbReference type="Gene3D" id="3.40.1090.10">
    <property type="entry name" value="Cytosolic phospholipase A2 catalytic domain"/>
    <property type="match status" value="2"/>
</dbReference>
<evidence type="ECO:0000256" key="1">
    <source>
        <dbReference type="ARBA" id="ARBA00022801"/>
    </source>
</evidence>
<dbReference type="Proteomes" id="UP000063387">
    <property type="component" value="Chromosome"/>
</dbReference>
<keyword evidence="3 4" id="KW-0443">Lipid metabolism</keyword>
<feature type="domain" description="PNPLA" evidence="5">
    <location>
        <begin position="74"/>
        <end position="273"/>
    </location>
</feature>
<accession>A0A120JWQ2</accession>
<feature type="short sequence motif" description="GXSXG" evidence="4">
    <location>
        <begin position="106"/>
        <end position="110"/>
    </location>
</feature>
<organism evidence="6 7">
    <name type="scientific">Halomonas chromatireducens</name>
    <dbReference type="NCBI Taxonomy" id="507626"/>
    <lineage>
        <taxon>Bacteria</taxon>
        <taxon>Pseudomonadati</taxon>
        <taxon>Pseudomonadota</taxon>
        <taxon>Gammaproteobacteria</taxon>
        <taxon>Oceanospirillales</taxon>
        <taxon>Halomonadaceae</taxon>
        <taxon>Halomonas</taxon>
    </lineage>
</organism>
<dbReference type="GO" id="GO:0016042">
    <property type="term" value="P:lipid catabolic process"/>
    <property type="evidence" value="ECO:0007669"/>
    <property type="project" value="UniProtKB-UniRule"/>
</dbReference>
<name>A0A120JWQ2_9GAMM</name>
<keyword evidence="2 4" id="KW-0442">Lipid degradation</keyword>
<evidence type="ECO:0000313" key="7">
    <source>
        <dbReference type="Proteomes" id="UP000063387"/>
    </source>
</evidence>
<evidence type="ECO:0000256" key="2">
    <source>
        <dbReference type="ARBA" id="ARBA00022963"/>
    </source>
</evidence>
<dbReference type="SUPFAM" id="SSF52151">
    <property type="entry name" value="FabD/lysophospholipase-like"/>
    <property type="match status" value="1"/>
</dbReference>
<dbReference type="AlphaFoldDB" id="A0A120JWQ2"/>
<dbReference type="EMBL" id="CP014226">
    <property type="protein sequence ID" value="AMD02342.1"/>
    <property type="molecule type" value="Genomic_DNA"/>
</dbReference>
<keyword evidence="1 4" id="KW-0378">Hydrolase</keyword>
<dbReference type="InterPro" id="IPR050301">
    <property type="entry name" value="NTE"/>
</dbReference>
<dbReference type="KEGG" id="hco:LOKO_03297"/>
<reference evidence="6 7" key="2">
    <citation type="submission" date="2016-02" db="EMBL/GenBank/DDBJ databases">
        <authorList>
            <person name="Wen L."/>
            <person name="He K."/>
            <person name="Yang H."/>
        </authorList>
    </citation>
    <scope>NUCLEOTIDE SEQUENCE [LARGE SCALE GENOMIC DNA]</scope>
    <source>
        <strain evidence="6 7">AGD 8-3</strain>
    </source>
</reference>
<gene>
    <name evidence="6" type="ORF">LOKO_03297</name>
</gene>
<dbReference type="InterPro" id="IPR002641">
    <property type="entry name" value="PNPLA_dom"/>
</dbReference>